<feature type="compositionally biased region" description="Polar residues" evidence="7">
    <location>
        <begin position="362"/>
        <end position="375"/>
    </location>
</feature>
<name>A0AA35LN35_9SAUR</name>
<evidence type="ECO:0000259" key="8">
    <source>
        <dbReference type="SMART" id="SM00717"/>
    </source>
</evidence>
<keyword evidence="6" id="KW-0539">Nucleus</keyword>
<feature type="region of interest" description="Disordered" evidence="7">
    <location>
        <begin position="273"/>
        <end position="293"/>
    </location>
</feature>
<dbReference type="SMART" id="SM00717">
    <property type="entry name" value="SANT"/>
    <property type="match status" value="1"/>
</dbReference>
<evidence type="ECO:0000313" key="10">
    <source>
        <dbReference type="EMBL" id="CAI5799021.1"/>
    </source>
</evidence>
<dbReference type="InterPro" id="IPR040138">
    <property type="entry name" value="MIER/MTA"/>
</dbReference>
<dbReference type="SMART" id="SM00705">
    <property type="entry name" value="THEG"/>
    <property type="match status" value="4"/>
</dbReference>
<dbReference type="AlphaFoldDB" id="A0AA35LN35"/>
<keyword evidence="2" id="KW-0678">Repressor</keyword>
<evidence type="ECO:0000256" key="6">
    <source>
        <dbReference type="ARBA" id="ARBA00023242"/>
    </source>
</evidence>
<reference evidence="10" key="1">
    <citation type="submission" date="2022-12" db="EMBL/GenBank/DDBJ databases">
        <authorList>
            <person name="Alioto T."/>
            <person name="Alioto T."/>
            <person name="Gomez Garrido J."/>
        </authorList>
    </citation>
    <scope>NUCLEOTIDE SEQUENCE</scope>
</reference>
<protein>
    <submittedName>
        <fullName evidence="10">Induction early response 2 isoform X1</fullName>
    </submittedName>
</protein>
<accession>A0AA35LN35</accession>
<dbReference type="FunFam" id="1.10.10.60:FF:000025">
    <property type="entry name" value="Mesoderm induction early response 1, transcriptional regulator"/>
    <property type="match status" value="1"/>
</dbReference>
<feature type="domain" description="ELM2" evidence="9">
    <location>
        <begin position="424"/>
        <end position="476"/>
    </location>
</feature>
<keyword evidence="4" id="KW-0805">Transcription regulation</keyword>
<sequence>MPPEWIQKQDRTSILAQPKIIHQTIFCRPSVYWVDKIPKAQPRTTVPVLTPRQEVLSRSKKVNLDYSGDRPTAAWPVKAAALKVKATSRLIELAQPRPYRSAWEINRPLYPLVSKGALAAVPTQRIIALAIPRTVPSVPKKPHRKLTHHPAGAAKYDELSKPKIYTFDKRDPLQVSKAALQYVPSPRILEISRPEPISGRLHIRGSPPPPRPFALSAMAEASVGRQSPRVVSYPARNLCPGRPSLHTTAVVSMGSGDHRFNLAEILSQNYGVREETEEDQRQEHSQGKAKPLEELEKSFNASQNSEMPFEELLALYGYEASDPISEQDSESNDASPNLPDMTLDKEQIAKDLLSGEEEEETQSSADDLTPSVTSHDASDLFPNQMGSNFLADGGKGRCSSPCASFSAEDSEEDAIPANECKKEIMVGPQYQAAVPLLHLNRHGEKVYENDDQLLWDPNILPEREVEEFLYRAIKRRWDEVSNASLAEGDTVKDNEQALYELVKCNFNAEEALRRLRFNVKVIRDELCAWSEEECRNFEHGFRVHGKNFHLIQANKVRTRSVGECVEYYYMWKKSERYDYFTQQTRFGRKKDYVDNFLDGGEVESASRSRSSPPIPSSTGCLDSRFNPDHLAIESTEPLSIESAACSLGSTSESGHGYEYSTPSDTNCSFDPAEEAAAGSGAPTFLQRPPNPPEAGFYQVAAAGKQEPLRCSGNALAVDFTLPGNVAEGLPLISGHVGLDRDPETLVAPSQVSLSVPDFSLLGIGDVNSFLATQQACPAPRGHSESLSQ</sequence>
<feature type="region of interest" description="Disordered" evidence="7">
    <location>
        <begin position="669"/>
        <end position="692"/>
    </location>
</feature>
<dbReference type="InterPro" id="IPR001005">
    <property type="entry name" value="SANT/Myb"/>
</dbReference>
<dbReference type="Gene3D" id="1.10.10.60">
    <property type="entry name" value="Homeodomain-like"/>
    <property type="match status" value="1"/>
</dbReference>
<dbReference type="InterPro" id="IPR009057">
    <property type="entry name" value="Homeodomain-like_sf"/>
</dbReference>
<feature type="region of interest" description="Disordered" evidence="7">
    <location>
        <begin position="323"/>
        <end position="342"/>
    </location>
</feature>
<evidence type="ECO:0000259" key="9">
    <source>
        <dbReference type="SMART" id="SM01189"/>
    </source>
</evidence>
<keyword evidence="11" id="KW-1185">Reference proteome</keyword>
<gene>
    <name evidence="10" type="ORF">PODLI_1B034572</name>
</gene>
<evidence type="ECO:0000313" key="11">
    <source>
        <dbReference type="Proteomes" id="UP001178461"/>
    </source>
</evidence>
<dbReference type="PANTHER" id="PTHR10865:SF27">
    <property type="entry name" value="MESODERM INDUCTION EARLY RESPONSE PROTEIN 2"/>
    <property type="match status" value="1"/>
</dbReference>
<dbReference type="GO" id="GO:0005654">
    <property type="term" value="C:nucleoplasm"/>
    <property type="evidence" value="ECO:0007669"/>
    <property type="project" value="TreeGrafter"/>
</dbReference>
<dbReference type="InterPro" id="IPR006623">
    <property type="entry name" value="THEG"/>
</dbReference>
<dbReference type="Pfam" id="PF14912">
    <property type="entry name" value="THEG"/>
    <property type="match status" value="2"/>
</dbReference>
<dbReference type="SMART" id="SM01189">
    <property type="entry name" value="ELM2"/>
    <property type="match status" value="1"/>
</dbReference>
<dbReference type="GO" id="GO:0003714">
    <property type="term" value="F:transcription corepressor activity"/>
    <property type="evidence" value="ECO:0007669"/>
    <property type="project" value="TreeGrafter"/>
</dbReference>
<dbReference type="Pfam" id="PF00249">
    <property type="entry name" value="Myb_DNA-binding"/>
    <property type="match status" value="1"/>
</dbReference>
<dbReference type="Gene3D" id="4.10.1240.50">
    <property type="match status" value="1"/>
</dbReference>
<keyword evidence="5" id="KW-0804">Transcription</keyword>
<evidence type="ECO:0000256" key="4">
    <source>
        <dbReference type="ARBA" id="ARBA00023015"/>
    </source>
</evidence>
<feature type="region of interest" description="Disordered" evidence="7">
    <location>
        <begin position="353"/>
        <end position="386"/>
    </location>
</feature>
<dbReference type="Pfam" id="PF01448">
    <property type="entry name" value="ELM2"/>
    <property type="match status" value="1"/>
</dbReference>
<dbReference type="CDD" id="cd11661">
    <property type="entry name" value="SANT_MTA3_like"/>
    <property type="match status" value="1"/>
</dbReference>
<feature type="domain" description="Myb-like" evidence="8">
    <location>
        <begin position="525"/>
        <end position="574"/>
    </location>
</feature>
<organism evidence="10 11">
    <name type="scientific">Podarcis lilfordi</name>
    <name type="common">Lilford's wall lizard</name>
    <dbReference type="NCBI Taxonomy" id="74358"/>
    <lineage>
        <taxon>Eukaryota</taxon>
        <taxon>Metazoa</taxon>
        <taxon>Chordata</taxon>
        <taxon>Craniata</taxon>
        <taxon>Vertebrata</taxon>
        <taxon>Euteleostomi</taxon>
        <taxon>Lepidosauria</taxon>
        <taxon>Squamata</taxon>
        <taxon>Bifurcata</taxon>
        <taxon>Unidentata</taxon>
        <taxon>Episquamata</taxon>
        <taxon>Laterata</taxon>
        <taxon>Lacertibaenia</taxon>
        <taxon>Lacertidae</taxon>
        <taxon>Podarcis</taxon>
    </lineage>
</organism>
<evidence type="ECO:0000256" key="3">
    <source>
        <dbReference type="ARBA" id="ARBA00022553"/>
    </source>
</evidence>
<dbReference type="GO" id="GO:0032991">
    <property type="term" value="C:protein-containing complex"/>
    <property type="evidence" value="ECO:0007669"/>
    <property type="project" value="UniProtKB-ARBA"/>
</dbReference>
<dbReference type="GO" id="GO:0042826">
    <property type="term" value="F:histone deacetylase binding"/>
    <property type="evidence" value="ECO:0007669"/>
    <property type="project" value="TreeGrafter"/>
</dbReference>
<dbReference type="EMBL" id="OX395144">
    <property type="protein sequence ID" value="CAI5799021.1"/>
    <property type="molecule type" value="Genomic_DNA"/>
</dbReference>
<feature type="compositionally biased region" description="Basic and acidic residues" evidence="7">
    <location>
        <begin position="279"/>
        <end position="293"/>
    </location>
</feature>
<keyword evidence="3" id="KW-0597">Phosphoprotein</keyword>
<dbReference type="PANTHER" id="PTHR10865">
    <property type="entry name" value="METASTASIS-ASSOCIATED PROTEIN AND MESODERM INDUCTION EARLY RESPONSE PROTEIN"/>
    <property type="match status" value="1"/>
</dbReference>
<evidence type="ECO:0000256" key="7">
    <source>
        <dbReference type="SAM" id="MobiDB-lite"/>
    </source>
</evidence>
<dbReference type="SUPFAM" id="SSF46689">
    <property type="entry name" value="Homeodomain-like"/>
    <property type="match status" value="1"/>
</dbReference>
<evidence type="ECO:0000256" key="1">
    <source>
        <dbReference type="ARBA" id="ARBA00004123"/>
    </source>
</evidence>
<dbReference type="FunFam" id="4.10.1240.50:FF:000005">
    <property type="entry name" value="Mesoderm induction early response protein 3"/>
    <property type="match status" value="1"/>
</dbReference>
<dbReference type="GO" id="GO:0000122">
    <property type="term" value="P:negative regulation of transcription by RNA polymerase II"/>
    <property type="evidence" value="ECO:0007669"/>
    <property type="project" value="TreeGrafter"/>
</dbReference>
<evidence type="ECO:0000256" key="2">
    <source>
        <dbReference type="ARBA" id="ARBA00022491"/>
    </source>
</evidence>
<evidence type="ECO:0000256" key="5">
    <source>
        <dbReference type="ARBA" id="ARBA00023163"/>
    </source>
</evidence>
<comment type="subcellular location">
    <subcellularLocation>
        <location evidence="1">Nucleus</location>
    </subcellularLocation>
</comment>
<dbReference type="Proteomes" id="UP001178461">
    <property type="component" value="Chromosome 18"/>
</dbReference>
<proteinExistence type="predicted"/>
<dbReference type="InterPro" id="IPR000949">
    <property type="entry name" value="ELM2_dom"/>
</dbReference>